<comment type="caution">
    <text evidence="1">The sequence shown here is derived from an EMBL/GenBank/DDBJ whole genome shotgun (WGS) entry which is preliminary data.</text>
</comment>
<dbReference type="EMBL" id="JTHE02000003">
    <property type="protein sequence ID" value="NEV67715.1"/>
    <property type="molecule type" value="Genomic_DNA"/>
</dbReference>
<dbReference type="InterPro" id="IPR018741">
    <property type="entry name" value="DUF2288"/>
</dbReference>
<accession>A0A0C1YG38</accession>
<evidence type="ECO:0000313" key="1">
    <source>
        <dbReference type="EMBL" id="NEV67715.1"/>
    </source>
</evidence>
<reference evidence="1" key="3">
    <citation type="submission" date="2020-02" db="EMBL/GenBank/DDBJ databases">
        <authorList>
            <person name="Sarangi A.N."/>
            <person name="Ghosh S."/>
            <person name="Mukherjee M."/>
            <person name="Tripathy S."/>
        </authorList>
    </citation>
    <scope>NUCLEOTIDE SEQUENCE</scope>
    <source>
        <strain evidence="1">BDU141951</strain>
    </source>
</reference>
<reference evidence="1" key="1">
    <citation type="submission" date="2014-11" db="EMBL/GenBank/DDBJ databases">
        <authorList>
            <person name="Malar M.C."/>
            <person name="Sen D."/>
            <person name="Tripathy S."/>
        </authorList>
    </citation>
    <scope>NUCLEOTIDE SEQUENCE</scope>
    <source>
        <strain evidence="1">BDU141951</strain>
    </source>
</reference>
<gene>
    <name evidence="1" type="ORF">QQ91_011360</name>
</gene>
<sequence length="104" mass="11541">MTQDLKQELKSMIGPAAWHNLLPHAARDSIVLVNPGLDLAEVGVAVATDNVTSVQRWISEALITKPTVAQMEDWERDRSRQFQTLIVQPYVLIQHLPDAATAAE</sequence>
<name>A0A0C1YG38_9CYAN</name>
<proteinExistence type="predicted"/>
<organism evidence="1">
    <name type="scientific">Lyngbya confervoides BDU141951</name>
    <dbReference type="NCBI Taxonomy" id="1574623"/>
    <lineage>
        <taxon>Bacteria</taxon>
        <taxon>Bacillati</taxon>
        <taxon>Cyanobacteriota</taxon>
        <taxon>Cyanophyceae</taxon>
        <taxon>Oscillatoriophycideae</taxon>
        <taxon>Oscillatoriales</taxon>
        <taxon>Microcoleaceae</taxon>
        <taxon>Lyngbya</taxon>
    </lineage>
</organism>
<dbReference type="Pfam" id="PF10052">
    <property type="entry name" value="DUF2288"/>
    <property type="match status" value="1"/>
</dbReference>
<reference evidence="1" key="2">
    <citation type="journal article" date="2015" name="Genome Announc.">
        <title>Draft Genome Sequence of Filamentous Marine Cyanobacterium Lyngbya confervoides Strain BDU141951.</title>
        <authorList>
            <person name="Chandrababunaidu M.M."/>
            <person name="Sen D."/>
            <person name="Tripathy S."/>
        </authorList>
    </citation>
    <scope>NUCLEOTIDE SEQUENCE</scope>
    <source>
        <strain evidence="1">BDU141951</strain>
    </source>
</reference>
<protein>
    <submittedName>
        <fullName evidence="1">DUF2288 family protein</fullName>
    </submittedName>
</protein>
<dbReference type="AlphaFoldDB" id="A0A0C1YG38"/>